<protein>
    <submittedName>
        <fullName evidence="1">Membrane protein</fullName>
    </submittedName>
</protein>
<evidence type="ECO:0000313" key="2">
    <source>
        <dbReference type="Proteomes" id="UP001321542"/>
    </source>
</evidence>
<name>A0ABM7EZW7_9ACTN</name>
<dbReference type="Pfam" id="PF14019">
    <property type="entry name" value="DUF4235"/>
    <property type="match status" value="1"/>
</dbReference>
<dbReference type="EMBL" id="AP018448">
    <property type="protein sequence ID" value="BBC28973.1"/>
    <property type="molecule type" value="Genomic_DNA"/>
</dbReference>
<evidence type="ECO:0000313" key="1">
    <source>
        <dbReference type="EMBL" id="BBC28973.1"/>
    </source>
</evidence>
<reference evidence="1 2" key="2">
    <citation type="journal article" date="2023" name="ChemBioChem">
        <title>Acyltransferase Domain Exchange between Two Independent Type I Polyketide Synthases in the Same Producer Strain of Macrolide Antibiotics.</title>
        <authorList>
            <person name="Kudo F."/>
            <person name="Kishikawa K."/>
            <person name="Tsuboi K."/>
            <person name="Kido T."/>
            <person name="Usui T."/>
            <person name="Hashimoto J."/>
            <person name="Shin-Ya K."/>
            <person name="Miyanaga A."/>
            <person name="Eguchi T."/>
        </authorList>
    </citation>
    <scope>NUCLEOTIDE SEQUENCE [LARGE SCALE GENOMIC DNA]</scope>
    <source>
        <strain evidence="1 2">A-8890</strain>
    </source>
</reference>
<reference evidence="1 2" key="1">
    <citation type="journal article" date="2010" name="ChemBioChem">
        <title>Cloning and characterization of the biosynthetic gene cluster of 16-membered macrolide antibiotic FD-891: involvement of a dual functional cytochrome P450 monooxygenase catalyzing epoxidation and hydroxylation.</title>
        <authorList>
            <person name="Kudo F."/>
            <person name="Motegi A."/>
            <person name="Mizoue K."/>
            <person name="Eguchi T."/>
        </authorList>
    </citation>
    <scope>NUCLEOTIDE SEQUENCE [LARGE SCALE GENOMIC DNA]</scope>
    <source>
        <strain evidence="1 2">A-8890</strain>
    </source>
</reference>
<accession>A0ABM7EZW7</accession>
<organism evidence="1 2">
    <name type="scientific">Streptomyces graminofaciens</name>
    <dbReference type="NCBI Taxonomy" id="68212"/>
    <lineage>
        <taxon>Bacteria</taxon>
        <taxon>Bacillati</taxon>
        <taxon>Actinomycetota</taxon>
        <taxon>Actinomycetes</taxon>
        <taxon>Kitasatosporales</taxon>
        <taxon>Streptomycetaceae</taxon>
        <taxon>Streptomyces</taxon>
    </lineage>
</organism>
<proteinExistence type="predicted"/>
<sequence>MASQLSGVPAGGLFNQVWKKLGHDEDAPDATDEDRTWQEVLLAATLQGAIFAEVKAAVDRAGAAGTAA</sequence>
<gene>
    <name evidence="1" type="ORF">SGFS_002640</name>
</gene>
<dbReference type="RefSeq" id="WP_286246905.1">
    <property type="nucleotide sequence ID" value="NZ_AP018448.1"/>
</dbReference>
<dbReference type="Proteomes" id="UP001321542">
    <property type="component" value="Chromosome"/>
</dbReference>
<dbReference type="InterPro" id="IPR025329">
    <property type="entry name" value="DUF4235"/>
</dbReference>
<keyword evidence="2" id="KW-1185">Reference proteome</keyword>